<dbReference type="InterPro" id="IPR036412">
    <property type="entry name" value="HAD-like_sf"/>
</dbReference>
<organism evidence="5 6">
    <name type="scientific">Sphingomonas endophytica</name>
    <dbReference type="NCBI Taxonomy" id="869719"/>
    <lineage>
        <taxon>Bacteria</taxon>
        <taxon>Pseudomonadati</taxon>
        <taxon>Pseudomonadota</taxon>
        <taxon>Alphaproteobacteria</taxon>
        <taxon>Sphingomonadales</taxon>
        <taxon>Sphingomonadaceae</taxon>
        <taxon>Sphingomonas</taxon>
    </lineage>
</organism>
<evidence type="ECO:0000256" key="4">
    <source>
        <dbReference type="ARBA" id="ARBA00013078"/>
    </source>
</evidence>
<evidence type="ECO:0000256" key="2">
    <source>
        <dbReference type="ARBA" id="ARBA00004818"/>
    </source>
</evidence>
<evidence type="ECO:0000256" key="3">
    <source>
        <dbReference type="ARBA" id="ARBA00006171"/>
    </source>
</evidence>
<keyword evidence="5" id="KW-0378">Hydrolase</keyword>
<accession>A0A7X0JCW1</accession>
<dbReference type="PRINTS" id="PR00413">
    <property type="entry name" value="HADHALOGNASE"/>
</dbReference>
<dbReference type="AlphaFoldDB" id="A0A7X0JCW1"/>
<dbReference type="SFLD" id="SFLDS00003">
    <property type="entry name" value="Haloacid_Dehalogenase"/>
    <property type="match status" value="1"/>
</dbReference>
<dbReference type="InterPro" id="IPR006439">
    <property type="entry name" value="HAD-SF_hydro_IA"/>
</dbReference>
<sequence>MLAAFLHRNGDAEPPRSNPTIMAAHNIVVFDLDGTLIDSAPAIAASVNHVRSVFDRAPLGVEVVKSFMGDGVEAVIDRALAIDDGDPAVDRAAALRLFLQHHESDAAHDIAIYPGADALLERLVADGYVVALCTNKLTRLTLPLVAKLGWADHFRSIMCGDTLPTRKPDPALLWSAIAQCGGGKAVFVGDTRVDMMTAREANVPFILVHRDNGYAGDLKGTSKTADDLDTLRSKIDASFL</sequence>
<name>A0A7X0JCW1_9SPHN</name>
<dbReference type="GO" id="GO:0005829">
    <property type="term" value="C:cytosol"/>
    <property type="evidence" value="ECO:0007669"/>
    <property type="project" value="TreeGrafter"/>
</dbReference>
<dbReference type="Pfam" id="PF13419">
    <property type="entry name" value="HAD_2"/>
    <property type="match status" value="1"/>
</dbReference>
<dbReference type="InterPro" id="IPR023214">
    <property type="entry name" value="HAD_sf"/>
</dbReference>
<gene>
    <name evidence="5" type="ORF">F4693_002286</name>
</gene>
<comment type="catalytic activity">
    <reaction evidence="1">
        <text>2-phosphoglycolate + H2O = glycolate + phosphate</text>
        <dbReference type="Rhea" id="RHEA:14369"/>
        <dbReference type="ChEBI" id="CHEBI:15377"/>
        <dbReference type="ChEBI" id="CHEBI:29805"/>
        <dbReference type="ChEBI" id="CHEBI:43474"/>
        <dbReference type="ChEBI" id="CHEBI:58033"/>
        <dbReference type="EC" id="3.1.3.18"/>
    </reaction>
</comment>
<protein>
    <recommendedName>
        <fullName evidence="4">phosphoglycolate phosphatase</fullName>
        <ecNumber evidence="4">3.1.3.18</ecNumber>
    </recommendedName>
</protein>
<reference evidence="5 6" key="2">
    <citation type="submission" date="2020-08" db="EMBL/GenBank/DDBJ databases">
        <authorList>
            <person name="Partida-Martinez L."/>
            <person name="Huntemann M."/>
            <person name="Clum A."/>
            <person name="Wang J."/>
            <person name="Palaniappan K."/>
            <person name="Ritter S."/>
            <person name="Chen I.-M."/>
            <person name="Stamatis D."/>
            <person name="Reddy T."/>
            <person name="O'Malley R."/>
            <person name="Daum C."/>
            <person name="Shapiro N."/>
            <person name="Ivanova N."/>
            <person name="Kyrpides N."/>
            <person name="Woyke T."/>
        </authorList>
    </citation>
    <scope>NUCLEOTIDE SEQUENCE [LARGE SCALE GENOMIC DNA]</scope>
    <source>
        <strain evidence="5 6">AS3.13</strain>
    </source>
</reference>
<proteinExistence type="inferred from homology"/>
<dbReference type="SFLD" id="SFLDG01129">
    <property type="entry name" value="C1.5:_HAD__Beta-PGM__Phosphata"/>
    <property type="match status" value="1"/>
</dbReference>
<dbReference type="Proteomes" id="UP000522313">
    <property type="component" value="Unassembled WGS sequence"/>
</dbReference>
<dbReference type="EC" id="3.1.3.18" evidence="4"/>
<dbReference type="SUPFAM" id="SSF56784">
    <property type="entry name" value="HAD-like"/>
    <property type="match status" value="1"/>
</dbReference>
<dbReference type="GO" id="GO:0008967">
    <property type="term" value="F:phosphoglycolate phosphatase activity"/>
    <property type="evidence" value="ECO:0007669"/>
    <property type="project" value="UniProtKB-EC"/>
</dbReference>
<evidence type="ECO:0000313" key="6">
    <source>
        <dbReference type="Proteomes" id="UP000522313"/>
    </source>
</evidence>
<dbReference type="NCBIfam" id="TIGR01549">
    <property type="entry name" value="HAD-SF-IA-v1"/>
    <property type="match status" value="1"/>
</dbReference>
<dbReference type="EMBL" id="JACHBT010000011">
    <property type="protein sequence ID" value="MBB6505298.1"/>
    <property type="molecule type" value="Genomic_DNA"/>
</dbReference>
<comment type="pathway">
    <text evidence="2">Organic acid metabolism; glycolate biosynthesis; glycolate from 2-phosphoglycolate: step 1/1.</text>
</comment>
<reference evidence="5 6" key="1">
    <citation type="submission" date="2020-08" db="EMBL/GenBank/DDBJ databases">
        <title>The Agave Microbiome: Exploring the role of microbial communities in plant adaptations to desert environments.</title>
        <authorList>
            <person name="Partida-Martinez L.P."/>
        </authorList>
    </citation>
    <scope>NUCLEOTIDE SEQUENCE [LARGE SCALE GENOMIC DNA]</scope>
    <source>
        <strain evidence="5 6">AS3.13</strain>
    </source>
</reference>
<dbReference type="GO" id="GO:0006281">
    <property type="term" value="P:DNA repair"/>
    <property type="evidence" value="ECO:0007669"/>
    <property type="project" value="TreeGrafter"/>
</dbReference>
<dbReference type="Gene3D" id="3.40.50.1000">
    <property type="entry name" value="HAD superfamily/HAD-like"/>
    <property type="match status" value="1"/>
</dbReference>
<dbReference type="RefSeq" id="WP_184506040.1">
    <property type="nucleotide sequence ID" value="NZ_JACHBT010000011.1"/>
</dbReference>
<dbReference type="InterPro" id="IPR023198">
    <property type="entry name" value="PGP-like_dom2"/>
</dbReference>
<dbReference type="InterPro" id="IPR050155">
    <property type="entry name" value="HAD-like_hydrolase_sf"/>
</dbReference>
<evidence type="ECO:0000256" key="1">
    <source>
        <dbReference type="ARBA" id="ARBA00000830"/>
    </source>
</evidence>
<dbReference type="InterPro" id="IPR041492">
    <property type="entry name" value="HAD_2"/>
</dbReference>
<dbReference type="PANTHER" id="PTHR43434:SF1">
    <property type="entry name" value="PHOSPHOGLYCOLATE PHOSPHATASE"/>
    <property type="match status" value="1"/>
</dbReference>
<dbReference type="Gene3D" id="1.10.150.240">
    <property type="entry name" value="Putative phosphatase, domain 2"/>
    <property type="match status" value="1"/>
</dbReference>
<comment type="caution">
    <text evidence="5">The sequence shown here is derived from an EMBL/GenBank/DDBJ whole genome shotgun (WGS) entry which is preliminary data.</text>
</comment>
<dbReference type="PANTHER" id="PTHR43434">
    <property type="entry name" value="PHOSPHOGLYCOLATE PHOSPHATASE"/>
    <property type="match status" value="1"/>
</dbReference>
<comment type="similarity">
    <text evidence="3">Belongs to the HAD-like hydrolase superfamily. CbbY/CbbZ/Gph/YieH family.</text>
</comment>
<evidence type="ECO:0000313" key="5">
    <source>
        <dbReference type="EMBL" id="MBB6505298.1"/>
    </source>
</evidence>